<evidence type="ECO:0000313" key="6">
    <source>
        <dbReference type="EMBL" id="KZP00333.1"/>
    </source>
</evidence>
<evidence type="ECO:0000256" key="5">
    <source>
        <dbReference type="SAM" id="MobiDB-lite"/>
    </source>
</evidence>
<reference evidence="6 7" key="1">
    <citation type="journal article" date="2016" name="Mol. Biol. Evol.">
        <title>Comparative Genomics of Early-Diverging Mushroom-Forming Fungi Provides Insights into the Origins of Lignocellulose Decay Capabilities.</title>
        <authorList>
            <person name="Nagy L.G."/>
            <person name="Riley R."/>
            <person name="Tritt A."/>
            <person name="Adam C."/>
            <person name="Daum C."/>
            <person name="Floudas D."/>
            <person name="Sun H."/>
            <person name="Yadav J.S."/>
            <person name="Pangilinan J."/>
            <person name="Larsson K.H."/>
            <person name="Matsuura K."/>
            <person name="Barry K."/>
            <person name="Labutti K."/>
            <person name="Kuo R."/>
            <person name="Ohm R.A."/>
            <person name="Bhattacharya S.S."/>
            <person name="Shirouzu T."/>
            <person name="Yoshinaga Y."/>
            <person name="Martin F.M."/>
            <person name="Grigoriev I.V."/>
            <person name="Hibbett D.S."/>
        </authorList>
    </citation>
    <scope>NUCLEOTIDE SEQUENCE [LARGE SCALE GENOMIC DNA]</scope>
    <source>
        <strain evidence="6 7">TUFC12733</strain>
    </source>
</reference>
<organism evidence="6 7">
    <name type="scientific">Calocera viscosa (strain TUFC12733)</name>
    <dbReference type="NCBI Taxonomy" id="1330018"/>
    <lineage>
        <taxon>Eukaryota</taxon>
        <taxon>Fungi</taxon>
        <taxon>Dikarya</taxon>
        <taxon>Basidiomycota</taxon>
        <taxon>Agaricomycotina</taxon>
        <taxon>Dacrymycetes</taxon>
        <taxon>Dacrymycetales</taxon>
        <taxon>Dacrymycetaceae</taxon>
        <taxon>Calocera</taxon>
    </lineage>
</organism>
<dbReference type="OrthoDB" id="2094832at2759"/>
<keyword evidence="7" id="KW-1185">Reference proteome</keyword>
<dbReference type="SUPFAM" id="SSF53335">
    <property type="entry name" value="S-adenosyl-L-methionine-dependent methyltransferases"/>
    <property type="match status" value="1"/>
</dbReference>
<evidence type="ECO:0000256" key="3">
    <source>
        <dbReference type="ARBA" id="ARBA00022691"/>
    </source>
</evidence>
<evidence type="ECO:0008006" key="8">
    <source>
        <dbReference type="Google" id="ProtNLM"/>
    </source>
</evidence>
<dbReference type="PANTHER" id="PTHR35897:SF1">
    <property type="entry name" value="METHYLTRANSFERASE AUSD"/>
    <property type="match status" value="1"/>
</dbReference>
<keyword evidence="2" id="KW-0808">Transferase</keyword>
<keyword evidence="3" id="KW-0949">S-adenosyl-L-methionine</keyword>
<gene>
    <name evidence="6" type="ORF">CALVIDRAFT_533344</name>
</gene>
<comment type="similarity">
    <text evidence="4">Belongs to the class I-like SAM-binding methyltransferase superfamily.</text>
</comment>
<proteinExistence type="inferred from homology"/>
<dbReference type="InterPro" id="IPR051654">
    <property type="entry name" value="Meroterpenoid_MTases"/>
</dbReference>
<dbReference type="Proteomes" id="UP000076738">
    <property type="component" value="Unassembled WGS sequence"/>
</dbReference>
<dbReference type="Gene3D" id="3.40.50.150">
    <property type="entry name" value="Vaccinia Virus protein VP39"/>
    <property type="match status" value="1"/>
</dbReference>
<protein>
    <recommendedName>
        <fullName evidence="8">Methyltransferase domain-containing protein</fullName>
    </recommendedName>
</protein>
<dbReference type="PANTHER" id="PTHR35897">
    <property type="entry name" value="METHYLTRANSFERASE AUSD"/>
    <property type="match status" value="1"/>
</dbReference>
<dbReference type="AlphaFoldDB" id="A0A167QWZ9"/>
<evidence type="ECO:0000256" key="2">
    <source>
        <dbReference type="ARBA" id="ARBA00022679"/>
    </source>
</evidence>
<sequence length="304" mass="34479">MAATAILPQTAPGKTERGDSTGRHFYEKMPLDKDILNLDPDEKAFFKQTTKIEDETELNAHICVVQEEAYKVFPCPCIRNFNFTKLKISRLNAYPQMLELVKTRPDAIYLDIGCCFGNDARKAVVDGYPMQNIICSDLRAQYWELGHELFRDTDTFRVPFIAGDAFDPAFLSPTLVEKHGPRPALNQVKTLNELQGEISVIHASSFFHLFDEEHQEKLAYLTATLLSKKPGSLMFGSHGGMAVPGTRNERGAYGHSPESWTQLWETVLGKGKCQVKAEFRSLRRAHWQDEKNPHQAMMWSVTII</sequence>
<dbReference type="GO" id="GO:0016740">
    <property type="term" value="F:transferase activity"/>
    <property type="evidence" value="ECO:0007669"/>
    <property type="project" value="UniProtKB-KW"/>
</dbReference>
<dbReference type="EMBL" id="KV417269">
    <property type="protein sequence ID" value="KZP00333.1"/>
    <property type="molecule type" value="Genomic_DNA"/>
</dbReference>
<accession>A0A167QWZ9</accession>
<feature type="compositionally biased region" description="Basic and acidic residues" evidence="5">
    <location>
        <begin position="14"/>
        <end position="23"/>
    </location>
</feature>
<evidence type="ECO:0000256" key="4">
    <source>
        <dbReference type="ARBA" id="ARBA00038314"/>
    </source>
</evidence>
<dbReference type="STRING" id="1330018.A0A167QWZ9"/>
<name>A0A167QWZ9_CALVF</name>
<dbReference type="InterPro" id="IPR029063">
    <property type="entry name" value="SAM-dependent_MTases_sf"/>
</dbReference>
<comment type="pathway">
    <text evidence="1">Secondary metabolite biosynthesis.</text>
</comment>
<evidence type="ECO:0000256" key="1">
    <source>
        <dbReference type="ARBA" id="ARBA00005179"/>
    </source>
</evidence>
<feature type="region of interest" description="Disordered" evidence="5">
    <location>
        <begin position="1"/>
        <end position="23"/>
    </location>
</feature>
<evidence type="ECO:0000313" key="7">
    <source>
        <dbReference type="Proteomes" id="UP000076738"/>
    </source>
</evidence>